<accession>A0AAX0U6T9</accession>
<comment type="caution">
    <text evidence="2">The sequence shown here is derived from an EMBL/GenBank/DDBJ whole genome shotgun (WGS) entry which is preliminary data.</text>
</comment>
<dbReference type="Proteomes" id="UP000231878">
    <property type="component" value="Unassembled WGS sequence"/>
</dbReference>
<name>A0AAX0U6T9_BURPE</name>
<evidence type="ECO:0000256" key="1">
    <source>
        <dbReference type="SAM" id="MobiDB-lite"/>
    </source>
</evidence>
<gene>
    <name evidence="2" type="ORF">CWD88_22065</name>
</gene>
<feature type="compositionally biased region" description="Basic residues" evidence="1">
    <location>
        <begin position="23"/>
        <end position="38"/>
    </location>
</feature>
<evidence type="ECO:0000313" key="3">
    <source>
        <dbReference type="Proteomes" id="UP000231878"/>
    </source>
</evidence>
<feature type="region of interest" description="Disordered" evidence="1">
    <location>
        <begin position="23"/>
        <end position="52"/>
    </location>
</feature>
<dbReference type="AlphaFoldDB" id="A0AAX0U6T9"/>
<dbReference type="EMBL" id="PHRB01000024">
    <property type="protein sequence ID" value="PJO64130.1"/>
    <property type="molecule type" value="Genomic_DNA"/>
</dbReference>
<evidence type="ECO:0000313" key="2">
    <source>
        <dbReference type="EMBL" id="PJO64130.1"/>
    </source>
</evidence>
<reference evidence="2 3" key="1">
    <citation type="submission" date="2017-11" db="EMBL/GenBank/DDBJ databases">
        <title>Molecular characterization of Burkholderia pseudomallei and closely related isolates from Vietnam.</title>
        <authorList>
            <person name="Ustinov D.V."/>
            <person name="Antonov A.S."/>
            <person name="Avdusheva E.F."/>
            <person name="Shpak I.M."/>
            <person name="Zakharova I.B."/>
            <person name="Thi L.A."/>
            <person name="Teteryatnikova N."/>
            <person name="Lopasteyskaya Y.A."/>
            <person name="Kuzyutina J.A."/>
            <person name="Ngo T.N."/>
            <person name="Victorov D.V."/>
        </authorList>
    </citation>
    <scope>NUCLEOTIDE SEQUENCE [LARGE SCALE GENOMIC DNA]</scope>
    <source>
        <strain evidence="2 3">V1512</strain>
    </source>
</reference>
<organism evidence="2 3">
    <name type="scientific">Burkholderia pseudomallei</name>
    <name type="common">Pseudomonas pseudomallei</name>
    <dbReference type="NCBI Taxonomy" id="28450"/>
    <lineage>
        <taxon>Bacteria</taxon>
        <taxon>Pseudomonadati</taxon>
        <taxon>Pseudomonadota</taxon>
        <taxon>Betaproteobacteria</taxon>
        <taxon>Burkholderiales</taxon>
        <taxon>Burkholderiaceae</taxon>
        <taxon>Burkholderia</taxon>
        <taxon>pseudomallei group</taxon>
    </lineage>
</organism>
<proteinExistence type="predicted"/>
<protein>
    <submittedName>
        <fullName evidence="2">Uncharacterized protein</fullName>
    </submittedName>
</protein>
<sequence length="68" mass="7815">MAFLQCAEAEETFRMMSCISRRRRLRRPRRSGTARRRAAPLPAPARSETAGRDVSFVVRRPISMALRP</sequence>